<dbReference type="Proteomes" id="UP000195273">
    <property type="component" value="Chromosome"/>
</dbReference>
<reference evidence="2 3" key="1">
    <citation type="submission" date="2017-05" db="EMBL/GenBank/DDBJ databases">
        <title>Genome Sequence of Loktanella vestfoldensis Strain SMR4r Isolated from a Culture of the Diatom Skeletonema marinoi.</title>
        <authorList>
            <person name="Topel M."/>
            <person name="Pinder M.I.M."/>
            <person name="Johansson O.N."/>
            <person name="Kourtchenko O."/>
            <person name="Godhe A."/>
            <person name="Clarke A.K."/>
        </authorList>
    </citation>
    <scope>NUCLEOTIDE SEQUENCE [LARGE SCALE GENOMIC DNA]</scope>
    <source>
        <strain evidence="2 3">SMR4r</strain>
    </source>
</reference>
<keyword evidence="3" id="KW-1185">Reference proteome</keyword>
<dbReference type="RefSeq" id="WP_087207897.1">
    <property type="nucleotide sequence ID" value="NZ_CP021431.1"/>
</dbReference>
<dbReference type="OrthoDB" id="9766672at2"/>
<evidence type="ECO:0000313" key="2">
    <source>
        <dbReference type="EMBL" id="ARU01251.1"/>
    </source>
</evidence>
<dbReference type="Gene3D" id="3.30.70.1070">
    <property type="entry name" value="Sporulation related repeat"/>
    <property type="match status" value="1"/>
</dbReference>
<dbReference type="InterPro" id="IPR036680">
    <property type="entry name" value="SPOR-like_sf"/>
</dbReference>
<sequence>MAGKADGQRRGRGARLSYALGYAVLLAACAPLDPGGAGPMTQVNGAASARIASTQDVERPDIFEVTDQGLWDGRPSLGGIWVAHPDVRDPERVVIRNAVNGQSTVGALFRRERENPGPALQLSSDAAEDLGVLPGAPTELNVVVLRRQEIVVAPPAAIEPPADPVTEQATDQANDAGLASVAVVPATATATDIDTGAMPLPQSPLAQVGVFSIRDNADAAAVALTSAGFGVSVTNQQAGGRSLWRVVAGPVPDQQALARVRALGFADAYVLTGE</sequence>
<feature type="domain" description="SPOR" evidence="1">
    <location>
        <begin position="198"/>
        <end position="274"/>
    </location>
</feature>
<dbReference type="AlphaFoldDB" id="A0A1Y0ECY3"/>
<dbReference type="PROSITE" id="PS51257">
    <property type="entry name" value="PROKAR_LIPOPROTEIN"/>
    <property type="match status" value="1"/>
</dbReference>
<evidence type="ECO:0000259" key="1">
    <source>
        <dbReference type="PROSITE" id="PS51724"/>
    </source>
</evidence>
<organism evidence="2 3">
    <name type="scientific">Yoonia vestfoldensis</name>
    <dbReference type="NCBI Taxonomy" id="245188"/>
    <lineage>
        <taxon>Bacteria</taxon>
        <taxon>Pseudomonadati</taxon>
        <taxon>Pseudomonadota</taxon>
        <taxon>Alphaproteobacteria</taxon>
        <taxon>Rhodobacterales</taxon>
        <taxon>Paracoccaceae</taxon>
        <taxon>Yoonia</taxon>
    </lineage>
</organism>
<evidence type="ECO:0000313" key="3">
    <source>
        <dbReference type="Proteomes" id="UP000195273"/>
    </source>
</evidence>
<accession>A0A1Y0ECY3</accession>
<dbReference type="EMBL" id="CP021431">
    <property type="protein sequence ID" value="ARU01251.1"/>
    <property type="molecule type" value="Genomic_DNA"/>
</dbReference>
<dbReference type="PROSITE" id="PS51724">
    <property type="entry name" value="SPOR"/>
    <property type="match status" value="1"/>
</dbReference>
<protein>
    <submittedName>
        <fullName evidence="2">Sporulation domain-containing protein</fullName>
    </submittedName>
</protein>
<dbReference type="InterPro" id="IPR007730">
    <property type="entry name" value="SPOR-like_dom"/>
</dbReference>
<name>A0A1Y0ECY3_9RHOB</name>
<proteinExistence type="predicted"/>
<dbReference type="GO" id="GO:0042834">
    <property type="term" value="F:peptidoglycan binding"/>
    <property type="evidence" value="ECO:0007669"/>
    <property type="project" value="InterPro"/>
</dbReference>
<dbReference type="KEGG" id="lvs:LOKVESSMR4R_01938"/>
<dbReference type="Pfam" id="PF05036">
    <property type="entry name" value="SPOR"/>
    <property type="match status" value="1"/>
</dbReference>
<gene>
    <name evidence="2" type="ORF">LOKVESSMR4R_01938</name>
</gene>
<dbReference type="SUPFAM" id="SSF110997">
    <property type="entry name" value="Sporulation related repeat"/>
    <property type="match status" value="1"/>
</dbReference>